<keyword evidence="2" id="KW-0808">Transferase</keyword>
<comment type="caution">
    <text evidence="2">The sequence shown here is derived from an EMBL/GenBank/DDBJ whole genome shotgun (WGS) entry which is preliminary data.</text>
</comment>
<dbReference type="Pfam" id="PF13420">
    <property type="entry name" value="Acetyltransf_4"/>
    <property type="match status" value="1"/>
</dbReference>
<dbReference type="Proteomes" id="UP000070096">
    <property type="component" value="Unassembled WGS sequence"/>
</dbReference>
<gene>
    <name evidence="2" type="ORF">SGODD07_00461</name>
</gene>
<organism evidence="2 3">
    <name type="scientific">Streptococcus gordonii</name>
    <dbReference type="NCBI Taxonomy" id="1302"/>
    <lineage>
        <taxon>Bacteria</taxon>
        <taxon>Bacillati</taxon>
        <taxon>Bacillota</taxon>
        <taxon>Bacilli</taxon>
        <taxon>Lactobacillales</taxon>
        <taxon>Streptococcaceae</taxon>
        <taxon>Streptococcus</taxon>
    </lineage>
</organism>
<dbReference type="PANTHER" id="PTHR43072">
    <property type="entry name" value="N-ACETYLTRANSFERASE"/>
    <property type="match status" value="1"/>
</dbReference>
<accession>A0A139NB84</accession>
<dbReference type="InterPro" id="IPR016181">
    <property type="entry name" value="Acyl_CoA_acyltransferase"/>
</dbReference>
<protein>
    <submittedName>
        <fullName evidence="2">Phosphinothricin N-acetyltransferase</fullName>
    </submittedName>
</protein>
<dbReference type="GO" id="GO:0016747">
    <property type="term" value="F:acyltransferase activity, transferring groups other than amino-acyl groups"/>
    <property type="evidence" value="ECO:0007669"/>
    <property type="project" value="InterPro"/>
</dbReference>
<proteinExistence type="predicted"/>
<dbReference type="AlphaFoldDB" id="A0A139NB84"/>
<evidence type="ECO:0000313" key="3">
    <source>
        <dbReference type="Proteomes" id="UP000070096"/>
    </source>
</evidence>
<reference evidence="2 3" key="1">
    <citation type="submission" date="2016-01" db="EMBL/GenBank/DDBJ databases">
        <title>Highly variable Streptococcus oralis are common among viridans streptococci isolated from primates.</title>
        <authorList>
            <person name="Denapaite D."/>
            <person name="Rieger M."/>
            <person name="Koendgen S."/>
            <person name="Brueckner R."/>
            <person name="Ochigava I."/>
            <person name="Kappeler P."/>
            <person name="Maetz-Rensing K."/>
            <person name="Leendertz F."/>
            <person name="Hakenbeck R."/>
        </authorList>
    </citation>
    <scope>NUCLEOTIDE SEQUENCE [LARGE SCALE GENOMIC DNA]</scope>
    <source>
        <strain evidence="2 3">DD07</strain>
    </source>
</reference>
<dbReference type="Pfam" id="PF16475">
    <property type="entry name" value="DUF5052"/>
    <property type="match status" value="1"/>
</dbReference>
<sequence length="380" mass="43116">MEIRLAKPSDARSLLDIYAPYVENTAITFEYEVPTVEDFANRVGKTLEKYPYLVAEEDGLILGYAYASTYYARAAYDWAVELSVYVSLDSRGQGVGTKLYDALEYLLDQMGYVHFLACISLPNEASLALHRKRGYQQVAHFPKIGYKFERWHDIVWLQKSLEKQATPHKTFKRKGVGSVKKKYLIILLLSIGLITLSGCQMIENWIKNAKEEWIGLEMTVRTYDENSQLIDQMSGKSLSISRNEEFDSVDAEGNSKEDSSVLKITLGKYEIDHVGSSLIAEEKGLKDVFAQYQKTADVEENSHSVPVLNRMISAFKNDFTGKKKVILIRSQNGTPLAAYAGDRVSLDKSDAPKTSELLIDGKRLVIYRCDYTIYDRELLE</sequence>
<dbReference type="PANTHER" id="PTHR43072:SF8">
    <property type="entry name" value="ACYLTRANSFERASE FABY-RELATED"/>
    <property type="match status" value="1"/>
</dbReference>
<dbReference type="SUPFAM" id="SSF55729">
    <property type="entry name" value="Acyl-CoA N-acyltransferases (Nat)"/>
    <property type="match status" value="1"/>
</dbReference>
<name>A0A139NB84_STRGN</name>
<dbReference type="PATRIC" id="fig|1302.21.peg.518"/>
<evidence type="ECO:0000313" key="2">
    <source>
        <dbReference type="EMBL" id="KXT73338.1"/>
    </source>
</evidence>
<evidence type="ECO:0000259" key="1">
    <source>
        <dbReference type="PROSITE" id="PS51186"/>
    </source>
</evidence>
<feature type="domain" description="N-acetyltransferase" evidence="1">
    <location>
        <begin position="1"/>
        <end position="162"/>
    </location>
</feature>
<dbReference type="InterPro" id="IPR000182">
    <property type="entry name" value="GNAT_dom"/>
</dbReference>
<dbReference type="Gene3D" id="3.40.630.30">
    <property type="match status" value="1"/>
</dbReference>
<dbReference type="CDD" id="cd04301">
    <property type="entry name" value="NAT_SF"/>
    <property type="match status" value="1"/>
</dbReference>
<dbReference type="PROSITE" id="PS51186">
    <property type="entry name" value="GNAT"/>
    <property type="match status" value="1"/>
</dbReference>
<dbReference type="InterPro" id="IPR032484">
    <property type="entry name" value="DUF5052"/>
</dbReference>
<dbReference type="EMBL" id="LQRC01000072">
    <property type="protein sequence ID" value="KXT73338.1"/>
    <property type="molecule type" value="Genomic_DNA"/>
</dbReference>